<keyword evidence="2" id="KW-1185">Reference proteome</keyword>
<reference evidence="1" key="1">
    <citation type="journal article" date="2019" name="bioRxiv">
        <title>The Genome of the Zebra Mussel, Dreissena polymorpha: A Resource for Invasive Species Research.</title>
        <authorList>
            <person name="McCartney M.A."/>
            <person name="Auch B."/>
            <person name="Kono T."/>
            <person name="Mallez S."/>
            <person name="Zhang Y."/>
            <person name="Obille A."/>
            <person name="Becker A."/>
            <person name="Abrahante J.E."/>
            <person name="Garbe J."/>
            <person name="Badalamenti J.P."/>
            <person name="Herman A."/>
            <person name="Mangelson H."/>
            <person name="Liachko I."/>
            <person name="Sullivan S."/>
            <person name="Sone E.D."/>
            <person name="Koren S."/>
            <person name="Silverstein K.A.T."/>
            <person name="Beckman K.B."/>
            <person name="Gohl D.M."/>
        </authorList>
    </citation>
    <scope>NUCLEOTIDE SEQUENCE</scope>
    <source>
        <strain evidence="1">Duluth1</strain>
        <tissue evidence="1">Whole animal</tissue>
    </source>
</reference>
<evidence type="ECO:0000313" key="1">
    <source>
        <dbReference type="EMBL" id="KAH3889590.1"/>
    </source>
</evidence>
<organism evidence="1 2">
    <name type="scientific">Dreissena polymorpha</name>
    <name type="common">Zebra mussel</name>
    <name type="synonym">Mytilus polymorpha</name>
    <dbReference type="NCBI Taxonomy" id="45954"/>
    <lineage>
        <taxon>Eukaryota</taxon>
        <taxon>Metazoa</taxon>
        <taxon>Spiralia</taxon>
        <taxon>Lophotrochozoa</taxon>
        <taxon>Mollusca</taxon>
        <taxon>Bivalvia</taxon>
        <taxon>Autobranchia</taxon>
        <taxon>Heteroconchia</taxon>
        <taxon>Euheterodonta</taxon>
        <taxon>Imparidentia</taxon>
        <taxon>Neoheterodontei</taxon>
        <taxon>Myida</taxon>
        <taxon>Dreissenoidea</taxon>
        <taxon>Dreissenidae</taxon>
        <taxon>Dreissena</taxon>
    </lineage>
</organism>
<proteinExistence type="predicted"/>
<name>A0A9D4S3V2_DREPO</name>
<sequence length="53" mass="5466">MGDKLVCAACGKSAVNVSGVGIRREQVGGHYVPAGRTVVGLVVIRSKSANNQR</sequence>
<gene>
    <name evidence="1" type="ORF">DPMN_013649</name>
</gene>
<accession>A0A9D4S3V2</accession>
<evidence type="ECO:0000313" key="2">
    <source>
        <dbReference type="Proteomes" id="UP000828390"/>
    </source>
</evidence>
<dbReference type="AlphaFoldDB" id="A0A9D4S3V2"/>
<dbReference type="Proteomes" id="UP000828390">
    <property type="component" value="Unassembled WGS sequence"/>
</dbReference>
<reference evidence="1" key="2">
    <citation type="submission" date="2020-11" db="EMBL/GenBank/DDBJ databases">
        <authorList>
            <person name="McCartney M.A."/>
            <person name="Auch B."/>
            <person name="Kono T."/>
            <person name="Mallez S."/>
            <person name="Becker A."/>
            <person name="Gohl D.M."/>
            <person name="Silverstein K.A.T."/>
            <person name="Koren S."/>
            <person name="Bechman K.B."/>
            <person name="Herman A."/>
            <person name="Abrahante J.E."/>
            <person name="Garbe J."/>
        </authorList>
    </citation>
    <scope>NUCLEOTIDE SEQUENCE</scope>
    <source>
        <strain evidence="1">Duluth1</strain>
        <tissue evidence="1">Whole animal</tissue>
    </source>
</reference>
<protein>
    <submittedName>
        <fullName evidence="1">Uncharacterized protein</fullName>
    </submittedName>
</protein>
<dbReference type="EMBL" id="JAIWYP010000001">
    <property type="protein sequence ID" value="KAH3889590.1"/>
    <property type="molecule type" value="Genomic_DNA"/>
</dbReference>
<comment type="caution">
    <text evidence="1">The sequence shown here is derived from an EMBL/GenBank/DDBJ whole genome shotgun (WGS) entry which is preliminary data.</text>
</comment>